<dbReference type="KEGG" id="cfem:HCR03_04350"/>
<reference evidence="1 2" key="1">
    <citation type="submission" date="2020-08" db="EMBL/GenBank/DDBJ databases">
        <title>The isolate Caproiciproducens sp. 7D4C2 produces n-caproate at mildly acidic conditions from hexoses: genome and rBOX comparison with related strains and chain-elongating bacteria.</title>
        <authorList>
            <person name="Esquivel-Elizondo S."/>
            <person name="Bagci C."/>
            <person name="Temovska M."/>
            <person name="Jeon B.S."/>
            <person name="Bessarab I."/>
            <person name="Williams R.B.H."/>
            <person name="Huson D.H."/>
            <person name="Angenent L.T."/>
        </authorList>
    </citation>
    <scope>NUCLEOTIDE SEQUENCE [LARGE SCALE GENOMIC DNA]</scope>
    <source>
        <strain evidence="1 2">7D4C2</strain>
    </source>
</reference>
<name>A0A7G8TD16_9FIRM</name>
<gene>
    <name evidence="1" type="ORF">HCR03_04350</name>
</gene>
<protein>
    <submittedName>
        <fullName evidence="1">Uncharacterized protein</fullName>
    </submittedName>
</protein>
<dbReference type="Proteomes" id="UP000515909">
    <property type="component" value="Chromosome"/>
</dbReference>
<evidence type="ECO:0000313" key="1">
    <source>
        <dbReference type="EMBL" id="QNK41507.1"/>
    </source>
</evidence>
<organism evidence="1 2">
    <name type="scientific">Caproicibacter fermentans</name>
    <dbReference type="NCBI Taxonomy" id="2576756"/>
    <lineage>
        <taxon>Bacteria</taxon>
        <taxon>Bacillati</taxon>
        <taxon>Bacillota</taxon>
        <taxon>Clostridia</taxon>
        <taxon>Eubacteriales</taxon>
        <taxon>Acutalibacteraceae</taxon>
        <taxon>Caproicibacter</taxon>
    </lineage>
</organism>
<evidence type="ECO:0000313" key="2">
    <source>
        <dbReference type="Proteomes" id="UP000515909"/>
    </source>
</evidence>
<sequence length="160" mass="17825">MKRLRLKVVLLISCIFSSILIINLSGCSGKLPFLSKTEKSMLFSDGYDKANVTIEKVKISDGNTGKSFETEDQEMIRSLFDELDTQKLSFRDGSLASGWSYSIDCTCKGISGQFSYTLDSGFVGYDGYSGKLITGFYVADDYDSIYKTLQNFYNELSTST</sequence>
<dbReference type="EMBL" id="CP060286">
    <property type="protein sequence ID" value="QNK41507.1"/>
    <property type="molecule type" value="Genomic_DNA"/>
</dbReference>
<dbReference type="RefSeq" id="WP_187036800.1">
    <property type="nucleotide sequence ID" value="NZ_CP060286.1"/>
</dbReference>
<proteinExistence type="predicted"/>
<accession>A0A7G8TD16</accession>
<dbReference type="AlphaFoldDB" id="A0A7G8TD16"/>